<evidence type="ECO:0000313" key="3">
    <source>
        <dbReference type="Proteomes" id="UP001168821"/>
    </source>
</evidence>
<dbReference type="Proteomes" id="UP001168821">
    <property type="component" value="Unassembled WGS sequence"/>
</dbReference>
<dbReference type="InterPro" id="IPR027417">
    <property type="entry name" value="P-loop_NTPase"/>
</dbReference>
<evidence type="ECO:0008006" key="4">
    <source>
        <dbReference type="Google" id="ProtNLM"/>
    </source>
</evidence>
<accession>A0AA38IDL2</accession>
<reference evidence="2" key="1">
    <citation type="journal article" date="2023" name="G3 (Bethesda)">
        <title>Whole genome assemblies of Zophobas morio and Tenebrio molitor.</title>
        <authorList>
            <person name="Kaur S."/>
            <person name="Stinson S.A."/>
            <person name="diCenzo G.C."/>
        </authorList>
    </citation>
    <scope>NUCLEOTIDE SEQUENCE</scope>
    <source>
        <strain evidence="2">QUZm001</strain>
    </source>
</reference>
<organism evidence="2 3">
    <name type="scientific">Zophobas morio</name>
    <dbReference type="NCBI Taxonomy" id="2755281"/>
    <lineage>
        <taxon>Eukaryota</taxon>
        <taxon>Metazoa</taxon>
        <taxon>Ecdysozoa</taxon>
        <taxon>Arthropoda</taxon>
        <taxon>Hexapoda</taxon>
        <taxon>Insecta</taxon>
        <taxon>Pterygota</taxon>
        <taxon>Neoptera</taxon>
        <taxon>Endopterygota</taxon>
        <taxon>Coleoptera</taxon>
        <taxon>Polyphaga</taxon>
        <taxon>Cucujiformia</taxon>
        <taxon>Tenebrionidae</taxon>
        <taxon>Zophobas</taxon>
    </lineage>
</organism>
<dbReference type="SUPFAM" id="SSF52540">
    <property type="entry name" value="P-loop containing nucleoside triphosphate hydrolases"/>
    <property type="match status" value="1"/>
</dbReference>
<dbReference type="PANTHER" id="PTHR32046">
    <property type="entry name" value="G DOMAIN-CONTAINING PROTEIN"/>
    <property type="match status" value="1"/>
</dbReference>
<evidence type="ECO:0000313" key="2">
    <source>
        <dbReference type="EMBL" id="KAJ3655993.1"/>
    </source>
</evidence>
<sequence>MTEINLLLLGEHGVGKTTFVNSLINYIHYENIQGAFKNTPIVAAPQRVSVVDRNNEEGYLSLNTNIDDKFKFKIDTRRNEYIVPVDGHRLRLIDSAGFEISKDGQPELNTLRLPSHLRELHAVCFFLKSSDFEISPSFESLMTQIVTKLDAAAIKNFVFILTGSRKFYFYSTSAYTALWKFVDTIKSRTPEIKIPVSSNNVFCVNNEAFVHLVAHMCGTPLNSKESENSEASWKKSQGECKRLLAYVSKLRPFQLPVNGAVEPIQTFLEKNSPPLLHILLSNFKNSKKCKKLLDDSEQACHLVDDMKQVIQNPPAPSSHHKQHHPQKKQESQTRDSVDGDMKANLEKTAKILKQQKKFIANACKVVETQQDKIYQVLEKFAAMATFLETYGLDDNLEAKIASASSEEGKNEREKKILDKVRQVYERIKRNAKKEAKIEVNEDEIATIGKDLEKLQLCQEVLDNIFKN</sequence>
<feature type="compositionally biased region" description="Basic and acidic residues" evidence="1">
    <location>
        <begin position="327"/>
        <end position="337"/>
    </location>
</feature>
<keyword evidence="3" id="KW-1185">Reference proteome</keyword>
<protein>
    <recommendedName>
        <fullName evidence="4">G domain-containing protein</fullName>
    </recommendedName>
</protein>
<feature type="region of interest" description="Disordered" evidence="1">
    <location>
        <begin position="310"/>
        <end position="337"/>
    </location>
</feature>
<dbReference type="AlphaFoldDB" id="A0AA38IDL2"/>
<proteinExistence type="predicted"/>
<dbReference type="EMBL" id="JALNTZ010000004">
    <property type="protein sequence ID" value="KAJ3655993.1"/>
    <property type="molecule type" value="Genomic_DNA"/>
</dbReference>
<gene>
    <name evidence="2" type="ORF">Zmor_015098</name>
</gene>
<name>A0AA38IDL2_9CUCU</name>
<dbReference type="PANTHER" id="PTHR32046:SF11">
    <property type="entry name" value="IMMUNE-ASSOCIATED NUCLEOTIDE-BINDING PROTEIN 10-LIKE"/>
    <property type="match status" value="1"/>
</dbReference>
<evidence type="ECO:0000256" key="1">
    <source>
        <dbReference type="SAM" id="MobiDB-lite"/>
    </source>
</evidence>
<comment type="caution">
    <text evidence="2">The sequence shown here is derived from an EMBL/GenBank/DDBJ whole genome shotgun (WGS) entry which is preliminary data.</text>
</comment>
<dbReference type="Gene3D" id="3.40.50.300">
    <property type="entry name" value="P-loop containing nucleotide triphosphate hydrolases"/>
    <property type="match status" value="1"/>
</dbReference>